<feature type="disulfide bond" evidence="9">
    <location>
        <begin position="133"/>
        <end position="146"/>
    </location>
</feature>
<evidence type="ECO:0000256" key="7">
    <source>
        <dbReference type="ARBA" id="ARBA00023170"/>
    </source>
</evidence>
<feature type="compositionally biased region" description="Polar residues" evidence="10">
    <location>
        <begin position="258"/>
        <end position="271"/>
    </location>
</feature>
<keyword evidence="7 14" id="KW-0675">Receptor</keyword>
<dbReference type="InterPro" id="IPR000488">
    <property type="entry name" value="Death_dom"/>
</dbReference>
<dbReference type="STRING" id="113540.ENSSFOP00015031341"/>
<comment type="subcellular location">
    <subcellularLocation>
        <location evidence="1">Membrane</location>
    </subcellularLocation>
</comment>
<dbReference type="PROSITE" id="PS50050">
    <property type="entry name" value="TNFR_NGFR_2"/>
    <property type="match status" value="2"/>
</dbReference>
<dbReference type="GO" id="GO:0009986">
    <property type="term" value="C:cell surface"/>
    <property type="evidence" value="ECO:0007669"/>
    <property type="project" value="TreeGrafter"/>
</dbReference>
<feature type="chain" id="PRO_5006143582" evidence="11">
    <location>
        <begin position="17"/>
        <end position="355"/>
    </location>
</feature>
<feature type="compositionally biased region" description="Basic and acidic residues" evidence="10">
    <location>
        <begin position="196"/>
        <end position="210"/>
    </location>
</feature>
<feature type="domain" description="Death" evidence="12">
    <location>
        <begin position="309"/>
        <end position="355"/>
    </location>
</feature>
<evidence type="ECO:0000256" key="11">
    <source>
        <dbReference type="SAM" id="SignalP"/>
    </source>
</evidence>
<dbReference type="InterPro" id="IPR052491">
    <property type="entry name" value="TNFRSF10"/>
</dbReference>
<feature type="region of interest" description="Disordered" evidence="10">
    <location>
        <begin position="156"/>
        <end position="279"/>
    </location>
</feature>
<name>A0A0P7V5R0_SCLFO</name>
<dbReference type="Pfam" id="PF00020">
    <property type="entry name" value="TNFR_c6"/>
    <property type="match status" value="2"/>
</dbReference>
<reference evidence="14 15" key="1">
    <citation type="submission" date="2015-08" db="EMBL/GenBank/DDBJ databases">
        <title>The genome of the Asian arowana (Scleropages formosus).</title>
        <authorList>
            <person name="Tan M.H."/>
            <person name="Gan H.M."/>
            <person name="Croft L.J."/>
            <person name="Austin C.M."/>
        </authorList>
    </citation>
    <scope>NUCLEOTIDE SEQUENCE [LARGE SCALE GENOMIC DNA]</scope>
    <source>
        <strain evidence="14">Aro1</strain>
    </source>
</reference>
<dbReference type="SMART" id="SM00208">
    <property type="entry name" value="TNFR"/>
    <property type="match status" value="3"/>
</dbReference>
<evidence type="ECO:0000256" key="6">
    <source>
        <dbReference type="ARBA" id="ARBA00023157"/>
    </source>
</evidence>
<feature type="disulfide bond" evidence="9">
    <location>
        <begin position="92"/>
        <end position="105"/>
    </location>
</feature>
<protein>
    <submittedName>
        <fullName evidence="14">Tumor necrosis factor receptor superfamily member 10B-like</fullName>
    </submittedName>
</protein>
<feature type="signal peptide" evidence="11">
    <location>
        <begin position="1"/>
        <end position="16"/>
    </location>
</feature>
<keyword evidence="6 9" id="KW-1015">Disulfide bond</keyword>
<dbReference type="Gene3D" id="2.10.50.10">
    <property type="entry name" value="Tumor Necrosis Factor Receptor, subunit A, domain 2"/>
    <property type="match status" value="3"/>
</dbReference>
<feature type="domain" description="TNFR-Cys" evidence="13">
    <location>
        <begin position="73"/>
        <end position="113"/>
    </location>
</feature>
<feature type="disulfide bond" evidence="9">
    <location>
        <begin position="95"/>
        <end position="113"/>
    </location>
</feature>
<keyword evidence="5" id="KW-0472">Membrane</keyword>
<evidence type="ECO:0000313" key="14">
    <source>
        <dbReference type="EMBL" id="KPP70094.1"/>
    </source>
</evidence>
<feature type="domain" description="TNFR-Cys" evidence="13">
    <location>
        <begin position="114"/>
        <end position="154"/>
    </location>
</feature>
<dbReference type="Proteomes" id="UP000034805">
    <property type="component" value="Unassembled WGS sequence"/>
</dbReference>
<dbReference type="AlphaFoldDB" id="A0A0P7V5R0"/>
<dbReference type="InterPro" id="IPR011029">
    <property type="entry name" value="DEATH-like_dom_sf"/>
</dbReference>
<organism evidence="14 15">
    <name type="scientific">Scleropages formosus</name>
    <name type="common">Asian bonytongue</name>
    <name type="synonym">Osteoglossum formosum</name>
    <dbReference type="NCBI Taxonomy" id="113540"/>
    <lineage>
        <taxon>Eukaryota</taxon>
        <taxon>Metazoa</taxon>
        <taxon>Chordata</taxon>
        <taxon>Craniata</taxon>
        <taxon>Vertebrata</taxon>
        <taxon>Euteleostomi</taxon>
        <taxon>Actinopterygii</taxon>
        <taxon>Neopterygii</taxon>
        <taxon>Teleostei</taxon>
        <taxon>Osteoglossocephala</taxon>
        <taxon>Osteoglossomorpha</taxon>
        <taxon>Osteoglossiformes</taxon>
        <taxon>Osteoglossidae</taxon>
        <taxon>Scleropages</taxon>
    </lineage>
</organism>
<dbReference type="EMBL" id="JARO02003635">
    <property type="protein sequence ID" value="KPP70094.1"/>
    <property type="molecule type" value="Genomic_DNA"/>
</dbReference>
<feature type="non-terminal residue" evidence="14">
    <location>
        <position position="355"/>
    </location>
</feature>
<keyword evidence="4" id="KW-0677">Repeat</keyword>
<evidence type="ECO:0000256" key="1">
    <source>
        <dbReference type="ARBA" id="ARBA00004370"/>
    </source>
</evidence>
<evidence type="ECO:0000256" key="9">
    <source>
        <dbReference type="PROSITE-ProRule" id="PRU00206"/>
    </source>
</evidence>
<gene>
    <name evidence="14" type="ORF">Z043_111104</name>
</gene>
<evidence type="ECO:0000256" key="2">
    <source>
        <dbReference type="ARBA" id="ARBA00022703"/>
    </source>
</evidence>
<evidence type="ECO:0000256" key="8">
    <source>
        <dbReference type="ARBA" id="ARBA00023180"/>
    </source>
</evidence>
<keyword evidence="3 11" id="KW-0732">Signal</keyword>
<sequence length="355" mass="39770">MSMVVFFISVLGLVTASDSPWSPDEDRNKTSRQRSCTENQEYLHDNMCCKNCEAGTHVKTPCVRDSEMGTCEPCEPSTFTEHSSGMDRCLQCKQCRKDEQMVAACTRTRDTQCQCKPGTFCVPEQACEVCKKCTRCKADEETVIECTSTSNTVCQKRDSSLPAQPTPTTEPPGSVTRSHECDMVKIQMTSTSEQTTEEKQNNHNARREEPSQEETPLLVETRPLAKPVAAEDEDKGLGDSLPNTTSSSQTSLSALQTVPSSSSTPRNSPEPQRQLDSKWKIPSFPEGEESLKKSFDLFEQFLDVKIHNRFFRSIGLSDNLIKNSLNTHPEDRVYDLLKAWMQREGLSADINDLID</sequence>
<feature type="compositionally biased region" description="Low complexity" evidence="10">
    <location>
        <begin position="244"/>
        <end position="257"/>
    </location>
</feature>
<dbReference type="SUPFAM" id="SSF57586">
    <property type="entry name" value="TNF receptor-like"/>
    <property type="match status" value="2"/>
</dbReference>
<evidence type="ECO:0000256" key="3">
    <source>
        <dbReference type="ARBA" id="ARBA00022729"/>
    </source>
</evidence>
<feature type="disulfide bond" evidence="9">
    <location>
        <begin position="115"/>
        <end position="130"/>
    </location>
</feature>
<dbReference type="GO" id="GO:0043065">
    <property type="term" value="P:positive regulation of apoptotic process"/>
    <property type="evidence" value="ECO:0007669"/>
    <property type="project" value="TreeGrafter"/>
</dbReference>
<evidence type="ECO:0000256" key="4">
    <source>
        <dbReference type="ARBA" id="ARBA00022737"/>
    </source>
</evidence>
<dbReference type="PROSITE" id="PS50017">
    <property type="entry name" value="DEATH_DOMAIN"/>
    <property type="match status" value="1"/>
</dbReference>
<proteinExistence type="predicted"/>
<evidence type="ECO:0000259" key="12">
    <source>
        <dbReference type="PROSITE" id="PS50017"/>
    </source>
</evidence>
<feature type="disulfide bond" evidence="9">
    <location>
        <begin position="74"/>
        <end position="89"/>
    </location>
</feature>
<dbReference type="Pfam" id="PF00531">
    <property type="entry name" value="Death"/>
    <property type="match status" value="1"/>
</dbReference>
<dbReference type="InterPro" id="IPR001368">
    <property type="entry name" value="TNFR/NGFR_Cys_rich_reg"/>
</dbReference>
<dbReference type="SUPFAM" id="SSF47986">
    <property type="entry name" value="DEATH domain"/>
    <property type="match status" value="1"/>
</dbReference>
<accession>A0A0P7V5R0</accession>
<dbReference type="PANTHER" id="PTHR46330">
    <property type="entry name" value="TUMOR NECROSIS FACTOR RECEPTOR SUPERFAMILY MEMBER 10B"/>
    <property type="match status" value="1"/>
</dbReference>
<dbReference type="GO" id="GO:0036462">
    <property type="term" value="P:TRAIL-activated apoptotic signaling pathway"/>
    <property type="evidence" value="ECO:0007669"/>
    <property type="project" value="TreeGrafter"/>
</dbReference>
<comment type="caution">
    <text evidence="14">The sequence shown here is derived from an EMBL/GenBank/DDBJ whole genome shotgun (WGS) entry which is preliminary data.</text>
</comment>
<evidence type="ECO:0000256" key="5">
    <source>
        <dbReference type="ARBA" id="ARBA00023136"/>
    </source>
</evidence>
<keyword evidence="8" id="KW-0325">Glycoprotein</keyword>
<evidence type="ECO:0000259" key="13">
    <source>
        <dbReference type="PROSITE" id="PS50050"/>
    </source>
</evidence>
<feature type="repeat" description="TNFR-Cys" evidence="9">
    <location>
        <begin position="73"/>
        <end position="113"/>
    </location>
</feature>
<feature type="disulfide bond" evidence="9">
    <location>
        <begin position="136"/>
        <end position="154"/>
    </location>
</feature>
<keyword evidence="2" id="KW-0053">Apoptosis</keyword>
<evidence type="ECO:0000256" key="10">
    <source>
        <dbReference type="SAM" id="MobiDB-lite"/>
    </source>
</evidence>
<dbReference type="PANTHER" id="PTHR46330:SF6">
    <property type="entry name" value="HEMATOPOIETIC DEATH RECEPTOR-RELATED"/>
    <property type="match status" value="1"/>
</dbReference>
<evidence type="ECO:0000313" key="15">
    <source>
        <dbReference type="Proteomes" id="UP000034805"/>
    </source>
</evidence>
<dbReference type="GO" id="GO:0005886">
    <property type="term" value="C:plasma membrane"/>
    <property type="evidence" value="ECO:0007669"/>
    <property type="project" value="TreeGrafter"/>
</dbReference>
<feature type="repeat" description="TNFR-Cys" evidence="9">
    <location>
        <begin position="114"/>
        <end position="154"/>
    </location>
</feature>